<dbReference type="Proteomes" id="UP000050360">
    <property type="component" value="Unassembled WGS sequence"/>
</dbReference>
<dbReference type="Pfam" id="PF13456">
    <property type="entry name" value="RVT_3"/>
    <property type="match status" value="1"/>
</dbReference>
<dbReference type="InterPro" id="IPR012337">
    <property type="entry name" value="RNaseH-like_sf"/>
</dbReference>
<keyword evidence="2" id="KW-0378">Hydrolase</keyword>
<sequence length="132" mass="14810">MSCVLFFDGGCRGNPGPMAIGAVLLDNGKKVGEISKNIGIGTNNIAEWKALIEGLKLAHAYECKELEVRGDSQLIIRQISGRYQVKSDNLIPLFNEARKLCRTFKKIDFKWVKRDENSYTDSMVNKSLDNEL</sequence>
<dbReference type="SUPFAM" id="SSF53098">
    <property type="entry name" value="Ribonuclease H-like"/>
    <property type="match status" value="1"/>
</dbReference>
<dbReference type="Gene3D" id="3.30.420.10">
    <property type="entry name" value="Ribonuclease H-like superfamily/Ribonuclease H"/>
    <property type="match status" value="1"/>
</dbReference>
<dbReference type="CDD" id="cd09279">
    <property type="entry name" value="RNase_HI_like"/>
    <property type="match status" value="1"/>
</dbReference>
<dbReference type="PANTHER" id="PTHR48475">
    <property type="entry name" value="RIBONUCLEASE H"/>
    <property type="match status" value="1"/>
</dbReference>
<evidence type="ECO:0000259" key="1">
    <source>
        <dbReference type="PROSITE" id="PS50879"/>
    </source>
</evidence>
<evidence type="ECO:0000313" key="3">
    <source>
        <dbReference type="Proteomes" id="UP000050360"/>
    </source>
</evidence>
<dbReference type="EMBL" id="LKCM01000330">
    <property type="protein sequence ID" value="KPQ41627.1"/>
    <property type="molecule type" value="Genomic_DNA"/>
</dbReference>
<name>A0A0P8DVQ7_9EURY</name>
<dbReference type="PROSITE" id="PS50879">
    <property type="entry name" value="RNASE_H_1"/>
    <property type="match status" value="1"/>
</dbReference>
<protein>
    <submittedName>
        <fullName evidence="2">Ribonuclease HI</fullName>
        <ecNumber evidence="2">3.1.26.4</ecNumber>
    </submittedName>
</protein>
<proteinExistence type="predicted"/>
<dbReference type="AlphaFoldDB" id="A0A0P8DVQ7"/>
<dbReference type="EC" id="3.1.26.4" evidence="2"/>
<dbReference type="GO" id="GO:0004523">
    <property type="term" value="F:RNA-DNA hybrid ribonuclease activity"/>
    <property type="evidence" value="ECO:0007669"/>
    <property type="project" value="UniProtKB-EC"/>
</dbReference>
<reference evidence="2 3" key="1">
    <citation type="submission" date="2015-09" db="EMBL/GenBank/DDBJ databases">
        <title>A metagenomics-based metabolic model of nitrate-dependent anaerobic oxidation of methane by Methanoperedens-like archaea.</title>
        <authorList>
            <person name="Arshad A."/>
            <person name="Speth D.R."/>
            <person name="De Graaf R.M."/>
            <person name="Op Den Camp H.J."/>
            <person name="Jetten M.S."/>
            <person name="Welte C.U."/>
        </authorList>
    </citation>
    <scope>NUCLEOTIDE SEQUENCE [LARGE SCALE GENOMIC DNA]</scope>
</reference>
<dbReference type="InterPro" id="IPR036397">
    <property type="entry name" value="RNaseH_sf"/>
</dbReference>
<dbReference type="InterPro" id="IPR002156">
    <property type="entry name" value="RNaseH_domain"/>
</dbReference>
<feature type="domain" description="RNase H type-1" evidence="1">
    <location>
        <begin position="1"/>
        <end position="132"/>
    </location>
</feature>
<organism evidence="2 3">
    <name type="scientific">Candidatus Methanoperedens nitratireducens</name>
    <dbReference type="NCBI Taxonomy" id="1392998"/>
    <lineage>
        <taxon>Archaea</taxon>
        <taxon>Methanobacteriati</taxon>
        <taxon>Methanobacteriota</taxon>
        <taxon>Stenosarchaea group</taxon>
        <taxon>Methanomicrobia</taxon>
        <taxon>Methanosarcinales</taxon>
        <taxon>ANME-2 cluster</taxon>
        <taxon>Candidatus Methanoperedentaceae</taxon>
        <taxon>Candidatus Methanoperedens</taxon>
    </lineage>
</organism>
<dbReference type="PANTHER" id="PTHR48475:SF1">
    <property type="entry name" value="RNASE H TYPE-1 DOMAIN-CONTAINING PROTEIN"/>
    <property type="match status" value="1"/>
</dbReference>
<dbReference type="GO" id="GO:0003676">
    <property type="term" value="F:nucleic acid binding"/>
    <property type="evidence" value="ECO:0007669"/>
    <property type="project" value="InterPro"/>
</dbReference>
<gene>
    <name evidence="2" type="primary">rnhA</name>
    <name evidence="2" type="ORF">MPEBLZ_03829</name>
</gene>
<accession>A0A0P8DVQ7</accession>
<comment type="caution">
    <text evidence="2">The sequence shown here is derived from an EMBL/GenBank/DDBJ whole genome shotgun (WGS) entry which is preliminary data.</text>
</comment>
<evidence type="ECO:0000313" key="2">
    <source>
        <dbReference type="EMBL" id="KPQ41627.1"/>
    </source>
</evidence>